<gene>
    <name evidence="2" type="ORF">RFM42_33005</name>
</gene>
<dbReference type="EMBL" id="JAVIIQ010000031">
    <property type="protein sequence ID" value="MDX8535816.1"/>
    <property type="molecule type" value="Genomic_DNA"/>
</dbReference>
<keyword evidence="1" id="KW-0812">Transmembrane</keyword>
<accession>A0ABU5AEW8</accession>
<keyword evidence="3" id="KW-1185">Reference proteome</keyword>
<keyword evidence="1" id="KW-0472">Membrane</keyword>
<comment type="caution">
    <text evidence="2">The sequence shown here is derived from an EMBL/GenBank/DDBJ whole genome shotgun (WGS) entry which is preliminary data.</text>
</comment>
<organism evidence="2 3">
    <name type="scientific">Mesorhizobium vachelliae</name>
    <dbReference type="NCBI Taxonomy" id="3072309"/>
    <lineage>
        <taxon>Bacteria</taxon>
        <taxon>Pseudomonadati</taxon>
        <taxon>Pseudomonadota</taxon>
        <taxon>Alphaproteobacteria</taxon>
        <taxon>Hyphomicrobiales</taxon>
        <taxon>Phyllobacteriaceae</taxon>
        <taxon>Mesorhizobium</taxon>
    </lineage>
</organism>
<protein>
    <recommendedName>
        <fullName evidence="4">G-protein coupled receptors family 3 profile domain-containing protein</fullName>
    </recommendedName>
</protein>
<evidence type="ECO:0000256" key="1">
    <source>
        <dbReference type="SAM" id="Phobius"/>
    </source>
</evidence>
<feature type="transmembrane region" description="Helical" evidence="1">
    <location>
        <begin position="64"/>
        <end position="83"/>
    </location>
</feature>
<feature type="transmembrane region" description="Helical" evidence="1">
    <location>
        <begin position="20"/>
        <end position="43"/>
    </location>
</feature>
<name>A0ABU5AEW8_9HYPH</name>
<proteinExistence type="predicted"/>
<evidence type="ECO:0008006" key="4">
    <source>
        <dbReference type="Google" id="ProtNLM"/>
    </source>
</evidence>
<keyword evidence="1" id="KW-1133">Transmembrane helix</keyword>
<dbReference type="RefSeq" id="WP_320253365.1">
    <property type="nucleotide sequence ID" value="NZ_JAVIIQ010000031.1"/>
</dbReference>
<evidence type="ECO:0000313" key="2">
    <source>
        <dbReference type="EMBL" id="MDX8535816.1"/>
    </source>
</evidence>
<dbReference type="Proteomes" id="UP001285154">
    <property type="component" value="Unassembled WGS sequence"/>
</dbReference>
<reference evidence="2 3" key="1">
    <citation type="submission" date="2023-08" db="EMBL/GenBank/DDBJ databases">
        <title>Implementing the SeqCode for naming new Mesorhizobium species isolated from Vachellia karroo root nodules.</title>
        <authorList>
            <person name="Van Lill M."/>
        </authorList>
    </citation>
    <scope>NUCLEOTIDE SEQUENCE [LARGE SCALE GENOMIC DNA]</scope>
    <source>
        <strain evidence="2 3">VK25D</strain>
    </source>
</reference>
<sequence length="111" mass="12156">MEITLSDGDFASYTCGERLLVSYLTAVLFLGSITAVVIIVIVLKSSREISESFRQDPKARTIKIALIASVAARVVLLSIVAPLSRSRTRLFATETSIVETGCYILTPYREV</sequence>
<evidence type="ECO:0000313" key="3">
    <source>
        <dbReference type="Proteomes" id="UP001285154"/>
    </source>
</evidence>